<reference evidence="2" key="1">
    <citation type="submission" date="2016-11" db="UniProtKB">
        <authorList>
            <consortium name="WormBaseParasite"/>
        </authorList>
    </citation>
    <scope>IDENTIFICATION</scope>
</reference>
<dbReference type="WBParaSite" id="Hba_03314">
    <property type="protein sequence ID" value="Hba_03314"/>
    <property type="gene ID" value="Hba_03314"/>
</dbReference>
<proteinExistence type="predicted"/>
<accession>A0A1I7WEC1</accession>
<sequence>MNSMQRNEMCSYNSQHQMRECRVYSGRYFSLTY</sequence>
<evidence type="ECO:0000313" key="2">
    <source>
        <dbReference type="WBParaSite" id="Hba_03314"/>
    </source>
</evidence>
<dbReference type="Proteomes" id="UP000095283">
    <property type="component" value="Unplaced"/>
</dbReference>
<evidence type="ECO:0000313" key="1">
    <source>
        <dbReference type="Proteomes" id="UP000095283"/>
    </source>
</evidence>
<dbReference type="AlphaFoldDB" id="A0A1I7WEC1"/>
<protein>
    <submittedName>
        <fullName evidence="2">Uncharacterized protein</fullName>
    </submittedName>
</protein>
<name>A0A1I7WEC1_HETBA</name>
<organism evidence="1 2">
    <name type="scientific">Heterorhabditis bacteriophora</name>
    <name type="common">Entomopathogenic nematode worm</name>
    <dbReference type="NCBI Taxonomy" id="37862"/>
    <lineage>
        <taxon>Eukaryota</taxon>
        <taxon>Metazoa</taxon>
        <taxon>Ecdysozoa</taxon>
        <taxon>Nematoda</taxon>
        <taxon>Chromadorea</taxon>
        <taxon>Rhabditida</taxon>
        <taxon>Rhabditina</taxon>
        <taxon>Rhabditomorpha</taxon>
        <taxon>Strongyloidea</taxon>
        <taxon>Heterorhabditidae</taxon>
        <taxon>Heterorhabditis</taxon>
    </lineage>
</organism>
<keyword evidence="1" id="KW-1185">Reference proteome</keyword>